<dbReference type="EMBL" id="CP000743">
    <property type="protein sequence ID" value="ABR55910.1"/>
    <property type="molecule type" value="Genomic_DNA"/>
</dbReference>
<keyword evidence="2" id="KW-1185">Reference proteome</keyword>
<dbReference type="AlphaFoldDB" id="A6UTT8"/>
<dbReference type="Proteomes" id="UP000001106">
    <property type="component" value="Chromosome"/>
</dbReference>
<dbReference type="HOGENOM" id="CLU_2366171_0_0_2"/>
<evidence type="ECO:0000313" key="2">
    <source>
        <dbReference type="Proteomes" id="UP000001106"/>
    </source>
</evidence>
<proteinExistence type="predicted"/>
<dbReference type="OrthoDB" id="59514at2157"/>
<dbReference type="Pfam" id="PF07747">
    <property type="entry name" value="MTH865"/>
    <property type="match status" value="1"/>
</dbReference>
<protein>
    <submittedName>
        <fullName evidence="1">MTH865-like family protein</fullName>
    </submittedName>
</protein>
<dbReference type="InterPro" id="IPR036825">
    <property type="entry name" value="MTH865-like_sf"/>
</dbReference>
<dbReference type="GeneID" id="5326421"/>
<dbReference type="SUPFAM" id="SSF69025">
    <property type="entry name" value="Hypothetical protein MTH865"/>
    <property type="match status" value="1"/>
</dbReference>
<name>A6UTT8_META3</name>
<reference evidence="1" key="1">
    <citation type="submission" date="2007-06" db="EMBL/GenBank/DDBJ databases">
        <title>Complete sequence of Methanococcus aeolicus Nankai-3.</title>
        <authorList>
            <consortium name="US DOE Joint Genome Institute"/>
            <person name="Copeland A."/>
            <person name="Lucas S."/>
            <person name="Lapidus A."/>
            <person name="Barry K."/>
            <person name="Glavina del Rio T."/>
            <person name="Dalin E."/>
            <person name="Tice H."/>
            <person name="Pitluck S."/>
            <person name="Chain P."/>
            <person name="Malfatti S."/>
            <person name="Shin M."/>
            <person name="Vergez L."/>
            <person name="Schmutz J."/>
            <person name="Larimer F."/>
            <person name="Land M."/>
            <person name="Hauser L."/>
            <person name="Kyrpides N."/>
            <person name="Lykidis A."/>
            <person name="Sieprawska-Lupa M."/>
            <person name="Whitman W.B."/>
            <person name="Richardson P."/>
        </authorList>
    </citation>
    <scope>NUCLEOTIDE SEQUENCE [LARGE SCALE GENOMIC DNA]</scope>
    <source>
        <strain evidence="1">Nankai-3</strain>
    </source>
</reference>
<sequence>MITTNHPLYEPLKDIQEFKLKLAEFFKNKAVFPIKSKVELANALPCGLSLPCGDIEAGELVKLMLDSDFPIKDFEDLAIKLSNKCVIEKKEKEEL</sequence>
<gene>
    <name evidence="1" type="ordered locus">Maeo_0322</name>
</gene>
<dbReference type="eggNOG" id="arCOG02797">
    <property type="taxonomic scope" value="Archaea"/>
</dbReference>
<evidence type="ECO:0000313" key="1">
    <source>
        <dbReference type="EMBL" id="ABR55910.1"/>
    </source>
</evidence>
<dbReference type="STRING" id="419665.Maeo_0322"/>
<dbReference type="InterPro" id="IPR024093">
    <property type="entry name" value="Uncharacterised_MTH865"/>
</dbReference>
<dbReference type="Gene3D" id="1.10.238.80">
    <property type="entry name" value="MTH865-like"/>
    <property type="match status" value="1"/>
</dbReference>
<dbReference type="KEGG" id="mae:Maeo_0322"/>
<dbReference type="RefSeq" id="WP_011973042.1">
    <property type="nucleotide sequence ID" value="NC_009635.1"/>
</dbReference>
<accession>A6UTT8</accession>
<organism evidence="1 2">
    <name type="scientific">Methanococcus aeolicus (strain ATCC BAA-1280 / DSM 17508 / OCM 812 / Nankai-3)</name>
    <dbReference type="NCBI Taxonomy" id="419665"/>
    <lineage>
        <taxon>Archaea</taxon>
        <taxon>Methanobacteriati</taxon>
        <taxon>Methanobacteriota</taxon>
        <taxon>Methanomada group</taxon>
        <taxon>Methanococci</taxon>
        <taxon>Methanococcales</taxon>
        <taxon>Methanococcaceae</taxon>
        <taxon>Methanococcus</taxon>
    </lineage>
</organism>